<reference evidence="3" key="2">
    <citation type="submission" date="2019-06" db="EMBL/GenBank/DDBJ databases">
        <title>AzeR, a transcriptional regulator that responds to azelaic acid in Pseudomonas nitroreducens.</title>
        <authorList>
            <person name="Bez C."/>
            <person name="Javvadi S.G."/>
            <person name="Bertani I."/>
            <person name="Devescovi G."/>
            <person name="Studholme D.J."/>
            <person name="Geller A."/>
            <person name="Levy A."/>
            <person name="Venturi V."/>
        </authorList>
    </citation>
    <scope>NUCLEOTIDE SEQUENCE [LARGE SCALE GENOMIC DNA]</scope>
    <source>
        <strain evidence="3">DSM 9128</strain>
    </source>
</reference>
<dbReference type="AlphaFoldDB" id="A0A5R8ZYJ6"/>
<name>A0A5R8ZYJ6_PSENT</name>
<evidence type="ECO:0000313" key="3">
    <source>
        <dbReference type="Proteomes" id="UP000307510"/>
    </source>
</evidence>
<dbReference type="Proteomes" id="UP000307510">
    <property type="component" value="Unassembled WGS sequence"/>
</dbReference>
<gene>
    <name evidence="2" type="ORF">FEA48_24140</name>
</gene>
<dbReference type="EMBL" id="VASG01000007">
    <property type="protein sequence ID" value="TLP70925.1"/>
    <property type="molecule type" value="Genomic_DNA"/>
</dbReference>
<proteinExistence type="predicted"/>
<feature type="region of interest" description="Disordered" evidence="1">
    <location>
        <begin position="15"/>
        <end position="53"/>
    </location>
</feature>
<evidence type="ECO:0000313" key="2">
    <source>
        <dbReference type="EMBL" id="TLP70925.1"/>
    </source>
</evidence>
<accession>A0A5R8ZYJ6</accession>
<sequence length="83" mass="8662">MCASTGSALRWAVREQGVGVPLDPTKSRSSSGSGSGSEDFQKNIRTRRMPRSGGLVEAEFQGLSGMDAARAAMGQGWPFAACP</sequence>
<protein>
    <submittedName>
        <fullName evidence="2">Uncharacterized protein</fullName>
    </submittedName>
</protein>
<evidence type="ECO:0000256" key="1">
    <source>
        <dbReference type="SAM" id="MobiDB-lite"/>
    </source>
</evidence>
<organism evidence="2 3">
    <name type="scientific">Pseudomonas nitroreducens</name>
    <dbReference type="NCBI Taxonomy" id="46680"/>
    <lineage>
        <taxon>Bacteria</taxon>
        <taxon>Pseudomonadati</taxon>
        <taxon>Pseudomonadota</taxon>
        <taxon>Gammaproteobacteria</taxon>
        <taxon>Pseudomonadales</taxon>
        <taxon>Pseudomonadaceae</taxon>
        <taxon>Pseudomonas</taxon>
    </lineage>
</organism>
<comment type="caution">
    <text evidence="2">The sequence shown here is derived from an EMBL/GenBank/DDBJ whole genome shotgun (WGS) entry which is preliminary data.</text>
</comment>
<reference evidence="2 3" key="1">
    <citation type="submission" date="2019-05" db="EMBL/GenBank/DDBJ databases">
        <authorList>
            <person name="Moore K."/>
            <person name="O'Neill P."/>
            <person name="Farbos A."/>
            <person name="Studholme D.J."/>
        </authorList>
    </citation>
    <scope>NUCLEOTIDE SEQUENCE [LARGE SCALE GENOMIC DNA]</scope>
    <source>
        <strain evidence="2 3">DSM 9128</strain>
    </source>
</reference>